<feature type="transmembrane region" description="Helical" evidence="8">
    <location>
        <begin position="217"/>
        <end position="242"/>
    </location>
</feature>
<feature type="transmembrane region" description="Helical" evidence="8">
    <location>
        <begin position="103"/>
        <end position="127"/>
    </location>
</feature>
<reference evidence="10 11" key="1">
    <citation type="submission" date="2022-06" db="EMBL/GenBank/DDBJ databases">
        <title>Halogeometricum sp. a new haloarchaeum isolate from saline soil.</title>
        <authorList>
            <person name="Strakova D."/>
            <person name="Galisteo C."/>
            <person name="Sanchez-Porro C."/>
            <person name="Ventosa A."/>
        </authorList>
    </citation>
    <scope>NUCLEOTIDE SEQUENCE [LARGE SCALE GENOMIC DNA]</scope>
    <source>
        <strain evidence="11">S3BR25-2</strain>
    </source>
</reference>
<proteinExistence type="inferred from homology"/>
<evidence type="ECO:0000256" key="6">
    <source>
        <dbReference type="ARBA" id="ARBA00023136"/>
    </source>
</evidence>
<evidence type="ECO:0000256" key="4">
    <source>
        <dbReference type="ARBA" id="ARBA00022692"/>
    </source>
</evidence>
<dbReference type="PANTHER" id="PTHR11403">
    <property type="entry name" value="CYTOCHROME C OXIDASE SUBUNIT III"/>
    <property type="match status" value="1"/>
</dbReference>
<evidence type="ECO:0000256" key="8">
    <source>
        <dbReference type="SAM" id="Phobius"/>
    </source>
</evidence>
<dbReference type="Gene3D" id="1.20.120.80">
    <property type="entry name" value="Cytochrome c oxidase, subunit III, four-helix bundle"/>
    <property type="match status" value="1"/>
</dbReference>
<comment type="caution">
    <text evidence="10">The sequence shown here is derived from an EMBL/GenBank/DDBJ whole genome shotgun (WGS) entry which is preliminary data.</text>
</comment>
<keyword evidence="4 7" id="KW-0812">Transmembrane</keyword>
<feature type="domain" description="Heme-copper oxidase subunit III family profile" evidence="9">
    <location>
        <begin position="18"/>
        <end position="283"/>
    </location>
</feature>
<keyword evidence="5 8" id="KW-1133">Transmembrane helix</keyword>
<protein>
    <submittedName>
        <fullName evidence="10">Cytochrome c oxidase subunit 3</fullName>
    </submittedName>
</protein>
<evidence type="ECO:0000256" key="7">
    <source>
        <dbReference type="RuleBase" id="RU003376"/>
    </source>
</evidence>
<evidence type="ECO:0000313" key="11">
    <source>
        <dbReference type="Proteomes" id="UP001254813"/>
    </source>
</evidence>
<keyword evidence="6 8" id="KW-0472">Membrane</keyword>
<dbReference type="InterPro" id="IPR000298">
    <property type="entry name" value="Cyt_c_oxidase-like_su3"/>
</dbReference>
<comment type="similarity">
    <text evidence="2 7">Belongs to the cytochrome c oxidase subunit 3 family.</text>
</comment>
<evidence type="ECO:0000256" key="2">
    <source>
        <dbReference type="ARBA" id="ARBA00010581"/>
    </source>
</evidence>
<feature type="transmembrane region" description="Helical" evidence="8">
    <location>
        <begin position="56"/>
        <end position="82"/>
    </location>
</feature>
<dbReference type="SUPFAM" id="SSF81452">
    <property type="entry name" value="Cytochrome c oxidase subunit III-like"/>
    <property type="match status" value="1"/>
</dbReference>
<gene>
    <name evidence="10" type="ORF">NDI79_03155</name>
</gene>
<keyword evidence="11" id="KW-1185">Reference proteome</keyword>
<dbReference type="InterPro" id="IPR035973">
    <property type="entry name" value="Cyt_c_oxidase_su3-like_sf"/>
</dbReference>
<dbReference type="Pfam" id="PF00510">
    <property type="entry name" value="COX3"/>
    <property type="match status" value="1"/>
</dbReference>
<feature type="transmembrane region" description="Helical" evidence="8">
    <location>
        <begin position="147"/>
        <end position="165"/>
    </location>
</feature>
<sequence>MGTEEAHEDHGHHLPAVEDWPRGFGEASWWPFVTAVGSAGIYAGAGLYILGRGEDAIVGSMVGPVAFVASIGIFLAGLYGWVYHAFVSHFWTRDADEKGANKLRWGMLAFLGSELGTFGALFGYYFYIRAGNWEEILVGVPELTGSLVLINTALLIASSATLHWAHVAIRKDDRKKFLGGLALTLLLGVVFIGGQVYEYYEFIIHSDFTLTSGLFGSAFFGLTGLHGLHVSLGAVLLGIVFIRALMGQYSADRHVSVSTASMYWHFVDVVWIFLVVVLYVGAELGTSSGVL</sequence>
<feature type="transmembrane region" description="Helical" evidence="8">
    <location>
        <begin position="29"/>
        <end position="50"/>
    </location>
</feature>
<dbReference type="InterPro" id="IPR024791">
    <property type="entry name" value="Cyt_c/ubiquinol_Oxase_su3"/>
</dbReference>
<feature type="transmembrane region" description="Helical" evidence="8">
    <location>
        <begin position="263"/>
        <end position="282"/>
    </location>
</feature>
<dbReference type="PROSITE" id="PS50253">
    <property type="entry name" value="COX3"/>
    <property type="match status" value="1"/>
</dbReference>
<evidence type="ECO:0000256" key="3">
    <source>
        <dbReference type="ARBA" id="ARBA00022475"/>
    </source>
</evidence>
<dbReference type="Proteomes" id="UP001254813">
    <property type="component" value="Unassembled WGS sequence"/>
</dbReference>
<dbReference type="RefSeq" id="WP_310926992.1">
    <property type="nucleotide sequence ID" value="NZ_JAMQOQ010000001.1"/>
</dbReference>
<feature type="transmembrane region" description="Helical" evidence="8">
    <location>
        <begin position="177"/>
        <end position="197"/>
    </location>
</feature>
<dbReference type="InterPro" id="IPR013833">
    <property type="entry name" value="Cyt_c_oxidase_su3_a-hlx"/>
</dbReference>
<dbReference type="EMBL" id="JAMQOQ010000001">
    <property type="protein sequence ID" value="MDS0293168.1"/>
    <property type="molecule type" value="Genomic_DNA"/>
</dbReference>
<comment type="subcellular location">
    <subcellularLocation>
        <location evidence="1 7">Cell membrane</location>
        <topology evidence="1 7">Multi-pass membrane protein</topology>
    </subcellularLocation>
</comment>
<keyword evidence="3" id="KW-1003">Cell membrane</keyword>
<evidence type="ECO:0000313" key="10">
    <source>
        <dbReference type="EMBL" id="MDS0293168.1"/>
    </source>
</evidence>
<organism evidence="10 11">
    <name type="scientific">Halogeometricum luteum</name>
    <dbReference type="NCBI Taxonomy" id="2950537"/>
    <lineage>
        <taxon>Archaea</taxon>
        <taxon>Methanobacteriati</taxon>
        <taxon>Methanobacteriota</taxon>
        <taxon>Stenosarchaea group</taxon>
        <taxon>Halobacteria</taxon>
        <taxon>Halobacteriales</taxon>
        <taxon>Haloferacaceae</taxon>
        <taxon>Halogeometricum</taxon>
    </lineage>
</organism>
<dbReference type="PANTHER" id="PTHR11403:SF2">
    <property type="entry name" value="CYTOCHROME BO(3) UBIQUINOL OXIDASE SUBUNIT 3"/>
    <property type="match status" value="1"/>
</dbReference>
<evidence type="ECO:0000256" key="1">
    <source>
        <dbReference type="ARBA" id="ARBA00004651"/>
    </source>
</evidence>
<dbReference type="CDD" id="cd00386">
    <property type="entry name" value="Heme_Cu_Oxidase_III_like"/>
    <property type="match status" value="1"/>
</dbReference>
<evidence type="ECO:0000256" key="5">
    <source>
        <dbReference type="ARBA" id="ARBA00022989"/>
    </source>
</evidence>
<name>A0ABU2FZ09_9EURY</name>
<accession>A0ABU2FZ09</accession>
<evidence type="ECO:0000259" key="9">
    <source>
        <dbReference type="PROSITE" id="PS50253"/>
    </source>
</evidence>